<dbReference type="VEuPathDB" id="FungiDB:PTTG_27867"/>
<accession>A0A180GH92</accession>
<sequence>MARTPKEQANSQLSSTLTAKPPPPSGVTKPKKWQLPAAMDEQFSTFIDHGSTLDRQGYPLYPNGSTTYVHLPNSDIVNFPKIGYSQTVNVNSRTHNTWKVIHVTCLGVLLCDQDECEYAGPPPTGPGKIQEFLSQIRRSMPRESLLAGLQRNQMPAGHSPERLGPPPTPRTPHSSLATQKKPDPLARADFVEEIKKNPRATALQLKIGKATGPNKKLETITDIHESLGNADRALYYRREILKQIEDNDNHKSGGTEKFLHDMFQWDSKGLEVISCSYRRGREHFTFQTPWMSERLLERSEDGNQLYSGGLISDVTYRFFEAGYLLTTSMYCDDIQRWIPVQLSWIRGLSEDYYTIHFTVLFQQFLLHSILPEEREKLATSIVDFSKAQQKGFVAAYLDVFGKSNAREALKKLKGCREHFRQSVTRVKRNRAVIRADEKNTFQSLCVGLLEPTNATGRTHEEKIDELRQRFPKSRRWLDWWTMADVEAILFPSRRPMMEEFPDGKDGLPSSTNAQESLHRVYYMFSPGKKTMLKGMIELYAFVKALERDHGMVLRGIPIRYGSQHKNQVDVSESIGWTKPTKRQRAATKECTAKNNGRPPDTTELLLDEKPAKRANKGRPPNSVNIDRNRHTTYTSYAAAKKGAFSNCCWLVAALESLYAIFSPLWLKESGGKDTDLFNRVVTHFSSRATHELTESKGLLTFLTTGSRSLFNDIQALRPESFIPGRFASCDLFIESVLDPSHNSCNVLRNLFLVDECRTFTCLRHKGRVHHPRENRLTTVLRIKDSMFDNNGISRTDPALLVTLWSTVGLTGFSGLHCKSCLTDSKKKHGRKGKKIEDLDLSDPAKLEELSVIRSPEANPPAHLHFHIETATILDSNDQLKFVNKMNWPFKLVVLGVEYTLISCGFFGHSHYWVWCHDDRLNGGHDYMVDTTPGSISGAQEHTSWLLYSRSWTPEESAFVDKSTSQILKDNPRFPARIPFTRMKTIFQASYNGETPAALSEIAVCGNIPLVPVPSTSITPANGAGTIQAELAMANSADKVQNPVGSLKIRIRRPASMAVGATSAPSPAPPGVKISPAKRKRGRPGKTKTSLTPGPVSMPAIAPAKRFRPIKLLPASAPPQPPVATAKRGRPRKVPSVATSLTFKPEPLSSANEERIRARSEAYWKELRWEPSQEGKKDNIGATAASQMDAVFAEPLPATTPATRNKRLRTTKESVKNHYRGEQPSAADKEPASTASKVVAFWNSQKAAAAAIKPKVKRAAGRKARA</sequence>
<reference evidence="3 4" key="3">
    <citation type="journal article" date="2017" name="G3 (Bethesda)">
        <title>Comparative analysis highlights variable genome content of wheat rusts and divergence of the mating loci.</title>
        <authorList>
            <person name="Cuomo C.A."/>
            <person name="Bakkeren G."/>
            <person name="Khalil H.B."/>
            <person name="Panwar V."/>
            <person name="Joly D."/>
            <person name="Linning R."/>
            <person name="Sakthikumar S."/>
            <person name="Song X."/>
            <person name="Adiconis X."/>
            <person name="Fan L."/>
            <person name="Goldberg J.M."/>
            <person name="Levin J.Z."/>
            <person name="Young S."/>
            <person name="Zeng Q."/>
            <person name="Anikster Y."/>
            <person name="Bruce M."/>
            <person name="Wang M."/>
            <person name="Yin C."/>
            <person name="McCallum B."/>
            <person name="Szabo L.J."/>
            <person name="Hulbert S."/>
            <person name="Chen X."/>
            <person name="Fellers J.P."/>
        </authorList>
    </citation>
    <scope>NUCLEOTIDE SEQUENCE</scope>
    <source>
        <strain evidence="4">Isolate 1-1 / race 1 (BBBD)</strain>
        <strain evidence="3">isolate 1-1 / race 1 (BBBD)</strain>
    </source>
</reference>
<proteinExistence type="predicted"/>
<feature type="region of interest" description="Disordered" evidence="1">
    <location>
        <begin position="1207"/>
        <end position="1234"/>
    </location>
</feature>
<feature type="region of interest" description="Disordered" evidence="1">
    <location>
        <begin position="151"/>
        <end position="183"/>
    </location>
</feature>
<evidence type="ECO:0000313" key="3">
    <source>
        <dbReference type="EnsemblFungi" id="PTTG_27867-t43_1-p1"/>
    </source>
</evidence>
<organism evidence="2">
    <name type="scientific">Puccinia triticina (isolate 1-1 / race 1 (BBBD))</name>
    <name type="common">Brown leaf rust fungus</name>
    <dbReference type="NCBI Taxonomy" id="630390"/>
    <lineage>
        <taxon>Eukaryota</taxon>
        <taxon>Fungi</taxon>
        <taxon>Dikarya</taxon>
        <taxon>Basidiomycota</taxon>
        <taxon>Pucciniomycotina</taxon>
        <taxon>Pucciniomycetes</taxon>
        <taxon>Pucciniales</taxon>
        <taxon>Pucciniaceae</taxon>
        <taxon>Puccinia</taxon>
    </lineage>
</organism>
<evidence type="ECO:0000313" key="4">
    <source>
        <dbReference type="Proteomes" id="UP000005240"/>
    </source>
</evidence>
<reference evidence="2" key="1">
    <citation type="submission" date="2009-11" db="EMBL/GenBank/DDBJ databases">
        <authorList>
            <consortium name="The Broad Institute Genome Sequencing Platform"/>
            <person name="Ward D."/>
            <person name="Feldgarden M."/>
            <person name="Earl A."/>
            <person name="Young S.K."/>
            <person name="Zeng Q."/>
            <person name="Koehrsen M."/>
            <person name="Alvarado L."/>
            <person name="Berlin A."/>
            <person name="Bochicchio J."/>
            <person name="Borenstein D."/>
            <person name="Chapman S.B."/>
            <person name="Chen Z."/>
            <person name="Engels R."/>
            <person name="Freedman E."/>
            <person name="Gellesch M."/>
            <person name="Goldberg J."/>
            <person name="Griggs A."/>
            <person name="Gujja S."/>
            <person name="Heilman E."/>
            <person name="Heiman D."/>
            <person name="Hepburn T."/>
            <person name="Howarth C."/>
            <person name="Jen D."/>
            <person name="Larson L."/>
            <person name="Lewis B."/>
            <person name="Mehta T."/>
            <person name="Park D."/>
            <person name="Pearson M."/>
            <person name="Roberts A."/>
            <person name="Saif S."/>
            <person name="Shea T."/>
            <person name="Shenoy N."/>
            <person name="Sisk P."/>
            <person name="Stolte C."/>
            <person name="Sykes S."/>
            <person name="Thomson T."/>
            <person name="Walk T."/>
            <person name="White J."/>
            <person name="Yandava C."/>
            <person name="Izard J."/>
            <person name="Baranova O.V."/>
            <person name="Blanton J.M."/>
            <person name="Tanner A.C."/>
            <person name="Dewhirst F.E."/>
            <person name="Haas B."/>
            <person name="Nusbaum C."/>
            <person name="Birren B."/>
        </authorList>
    </citation>
    <scope>NUCLEOTIDE SEQUENCE [LARGE SCALE GENOMIC DNA]</scope>
    <source>
        <strain evidence="2">1-1 BBBD Race 1</strain>
    </source>
</reference>
<protein>
    <submittedName>
        <fullName evidence="2 3">Uncharacterized protein</fullName>
    </submittedName>
</protein>
<feature type="compositionally biased region" description="Basic residues" evidence="1">
    <location>
        <begin position="1075"/>
        <end position="1085"/>
    </location>
</feature>
<name>A0A180GH92_PUCT1</name>
<feature type="region of interest" description="Disordered" evidence="1">
    <location>
        <begin position="577"/>
        <end position="627"/>
    </location>
</feature>
<feature type="region of interest" description="Disordered" evidence="1">
    <location>
        <begin position="1057"/>
        <end position="1098"/>
    </location>
</feature>
<dbReference type="Proteomes" id="UP000005240">
    <property type="component" value="Unassembled WGS sequence"/>
</dbReference>
<dbReference type="OrthoDB" id="3046222at2759"/>
<evidence type="ECO:0000313" key="2">
    <source>
        <dbReference type="EMBL" id="OAV91839.1"/>
    </source>
</evidence>
<feature type="compositionally biased region" description="Basic and acidic residues" evidence="1">
    <location>
        <begin position="1209"/>
        <end position="1230"/>
    </location>
</feature>
<reference evidence="3" key="4">
    <citation type="submission" date="2025-05" db="UniProtKB">
        <authorList>
            <consortium name="EnsemblFungi"/>
        </authorList>
    </citation>
    <scope>IDENTIFICATION</scope>
    <source>
        <strain evidence="3">isolate 1-1 / race 1 (BBBD)</strain>
    </source>
</reference>
<dbReference type="STRING" id="630390.A0A180GH92"/>
<keyword evidence="4" id="KW-1185">Reference proteome</keyword>
<reference evidence="2" key="2">
    <citation type="submission" date="2016-05" db="EMBL/GenBank/DDBJ databases">
        <title>Comparative analysis highlights variable genome content of wheat rusts and divergence of the mating loci.</title>
        <authorList>
            <person name="Cuomo C.A."/>
            <person name="Bakkeren G."/>
            <person name="Szabo L."/>
            <person name="Khalil H."/>
            <person name="Joly D."/>
            <person name="Goldberg J."/>
            <person name="Young S."/>
            <person name="Zeng Q."/>
            <person name="Fellers J."/>
        </authorList>
    </citation>
    <scope>NUCLEOTIDE SEQUENCE [LARGE SCALE GENOMIC DNA]</scope>
    <source>
        <strain evidence="2">1-1 BBBD Race 1</strain>
    </source>
</reference>
<feature type="region of interest" description="Disordered" evidence="1">
    <location>
        <begin position="1111"/>
        <end position="1132"/>
    </location>
</feature>
<dbReference type="EMBL" id="ADAS02000074">
    <property type="protein sequence ID" value="OAV91839.1"/>
    <property type="molecule type" value="Genomic_DNA"/>
</dbReference>
<feature type="region of interest" description="Disordered" evidence="1">
    <location>
        <begin position="1"/>
        <end position="31"/>
    </location>
</feature>
<dbReference type="EnsemblFungi" id="PTTG_27867-t43_1">
    <property type="protein sequence ID" value="PTTG_27867-t43_1-p1"/>
    <property type="gene ID" value="PTTG_27867"/>
</dbReference>
<evidence type="ECO:0000256" key="1">
    <source>
        <dbReference type="SAM" id="MobiDB-lite"/>
    </source>
</evidence>
<gene>
    <name evidence="2" type="ORF">PTTG_27867</name>
</gene>
<feature type="compositionally biased region" description="Polar residues" evidence="1">
    <location>
        <begin position="7"/>
        <end position="18"/>
    </location>
</feature>
<dbReference type="AlphaFoldDB" id="A0A180GH92"/>